<sequence length="1100" mass="123931">MAIQTALHHLTAYSYDRPVQLGPQIIRLRPAPHCRTKVTSYSLRVTPEPHFVNWQQDPHGNWAARFVFPEKTTEFRIEVDLLAELAVFNPFDFFLEDYAQSFPFTYPPELAEELKPYLAPEPTGERFEAYLAGARREATPTVDFLVALNQKLSQDIRYVIRMEPGVQEPEETLELASGSCRDTAWLLVQLARRLGLAARFVSGYLIQLRPDVKALDGPSGTDHDFTDLHAWAEVYLPGAGWIGLDPTSGLFAGEGHLPLCGTPHYRSAAPITGLVEYAEVEFDFQMRVDRIAEKPRVTAPFSDDAWEALDALGRRVDEDLATHDVRLTMGGEPTFVSIDDYQSAEWNTAAVGPTKRERADDLIRRLRDRFAPGGFLHYGQGKWYPGESLPRWAFGLYWRKDGRPIWRDPALIAREGGRRDADFEASRRIAEGIAERLDIGADYVMPAYEDPAHWLVQEAKLPVNLDPSDSKLENAEDRHRIARVFDHGLTRPTGHVLPVQRWNAAAGTGWYSEKWRLRRERLFLIPGDSPVGYRLPMATLPYIPPSSYPYIMERDPFAERPDLPDPDDLAQIYRRTGPAERLTQRFVEEIGADKVRTALSVEARDGILNVFMPPVETLDDYLELIAAVEATAEATGLPVHIEGYPPPWDPRLEVIKVTPDPGVIEVNVQPAEDWPTCVAITTKLYEEARASRLGTEKFMVDGRHTGTGGGNHVVVGARAPADSPFLRRPDLLKSLVLYWQRRPSLSYLFSGLFIGPTSQAPRIDEARHDGLYELEIAMAQVPAPGEGYAPLPWVVDRLFRNLLVDTSGNTHRTEICIDKLFSPDGPTGRLGLVEFRSFEMPPDARMSLAQQLLIRALIAWLWREPQTGDFVRWGTALHDRFMLPHFVREDFQGVLADLRHAGYEFDPLWFQAQYEFRFPFYGKVEHGGVALEVRQALEPWHVTGEEGAAGGTVRYVDSSVERLQILATGLNPSRHIVTCNGRALPMTSTGRSGEAVAGVRYKAWQPASGIHPTIPTNPPLTFDLIDRWTNRSLGGCVYHVAHPGGRNYETFPVNSYEAEARRLARFVEHGHTPGFVHVPPAERTDEHPLTLDLRRPPSRL</sequence>
<evidence type="ECO:0000259" key="2">
    <source>
        <dbReference type="SMART" id="SM00460"/>
    </source>
</evidence>
<dbReference type="InterPro" id="IPR013589">
    <property type="entry name" value="Bac_transglu_N"/>
</dbReference>
<dbReference type="Pfam" id="PF01841">
    <property type="entry name" value="Transglut_core"/>
    <property type="match status" value="1"/>
</dbReference>
<evidence type="ECO:0000313" key="4">
    <source>
        <dbReference type="Proteomes" id="UP000292781"/>
    </source>
</evidence>
<protein>
    <submittedName>
        <fullName evidence="3">Transglutaminase family protein</fullName>
    </submittedName>
</protein>
<reference evidence="3 4" key="1">
    <citation type="submission" date="2019-02" db="EMBL/GenBank/DDBJ databases">
        <title>Siculibacillus lacustris gen. nov., sp. nov., a new rosette-forming bacterium isolated from a freshwater crater lake (Lake St. Ana, Romania).</title>
        <authorList>
            <person name="Felfoldi T."/>
            <person name="Marton Z."/>
            <person name="Szabo A."/>
            <person name="Mentes A."/>
            <person name="Boka K."/>
            <person name="Marialigeti K."/>
            <person name="Mathe I."/>
            <person name="Koncz M."/>
            <person name="Schumann P."/>
            <person name="Toth E."/>
        </authorList>
    </citation>
    <scope>NUCLEOTIDE SEQUENCE [LARGE SCALE GENOMIC DNA]</scope>
    <source>
        <strain evidence="3 4">SA-279</strain>
    </source>
</reference>
<dbReference type="InterPro" id="IPR038765">
    <property type="entry name" value="Papain-like_cys_pep_sf"/>
</dbReference>
<evidence type="ECO:0000313" key="3">
    <source>
        <dbReference type="EMBL" id="TBW40014.1"/>
    </source>
</evidence>
<proteinExistence type="predicted"/>
<feature type="compositionally biased region" description="Basic and acidic residues" evidence="1">
    <location>
        <begin position="1080"/>
        <end position="1100"/>
    </location>
</feature>
<dbReference type="Gene3D" id="3.10.620.30">
    <property type="match status" value="1"/>
</dbReference>
<dbReference type="Pfam" id="PF09899">
    <property type="entry name" value="DUF2126"/>
    <property type="match status" value="1"/>
</dbReference>
<dbReference type="Pfam" id="PF08379">
    <property type="entry name" value="Bact_transglu_N"/>
    <property type="match status" value="1"/>
</dbReference>
<dbReference type="SMART" id="SM00460">
    <property type="entry name" value="TGc"/>
    <property type="match status" value="1"/>
</dbReference>
<dbReference type="SUPFAM" id="SSF54001">
    <property type="entry name" value="Cysteine proteinases"/>
    <property type="match status" value="1"/>
</dbReference>
<dbReference type="AlphaFoldDB" id="A0A4V6MZ48"/>
<accession>A0A4V6MZ48</accession>
<dbReference type="Proteomes" id="UP000292781">
    <property type="component" value="Unassembled WGS sequence"/>
</dbReference>
<evidence type="ECO:0000256" key="1">
    <source>
        <dbReference type="SAM" id="MobiDB-lite"/>
    </source>
</evidence>
<dbReference type="PANTHER" id="PTHR33490">
    <property type="entry name" value="BLR5614 PROTEIN-RELATED"/>
    <property type="match status" value="1"/>
</dbReference>
<dbReference type="InterPro" id="IPR018667">
    <property type="entry name" value="DUF2126"/>
</dbReference>
<dbReference type="OrthoDB" id="9804023at2"/>
<feature type="domain" description="Transglutaminase-like" evidence="2">
    <location>
        <begin position="172"/>
        <end position="248"/>
    </location>
</feature>
<dbReference type="RefSeq" id="WP_131306806.1">
    <property type="nucleotide sequence ID" value="NZ_SJFN01000005.1"/>
</dbReference>
<gene>
    <name evidence="3" type="ORF">EYW49_04910</name>
</gene>
<name>A0A4V6MZ48_9HYPH</name>
<dbReference type="PANTHER" id="PTHR33490:SF1">
    <property type="entry name" value="SLL1233 PROTEIN"/>
    <property type="match status" value="1"/>
</dbReference>
<comment type="caution">
    <text evidence="3">The sequence shown here is derived from an EMBL/GenBank/DDBJ whole genome shotgun (WGS) entry which is preliminary data.</text>
</comment>
<keyword evidence="4" id="KW-1185">Reference proteome</keyword>
<dbReference type="InterPro" id="IPR002931">
    <property type="entry name" value="Transglutaminase-like"/>
</dbReference>
<organism evidence="3 4">
    <name type="scientific">Siculibacillus lacustris</name>
    <dbReference type="NCBI Taxonomy" id="1549641"/>
    <lineage>
        <taxon>Bacteria</taxon>
        <taxon>Pseudomonadati</taxon>
        <taxon>Pseudomonadota</taxon>
        <taxon>Alphaproteobacteria</taxon>
        <taxon>Hyphomicrobiales</taxon>
        <taxon>Ancalomicrobiaceae</taxon>
        <taxon>Siculibacillus</taxon>
    </lineage>
</organism>
<dbReference type="EMBL" id="SJFN01000005">
    <property type="protein sequence ID" value="TBW40014.1"/>
    <property type="molecule type" value="Genomic_DNA"/>
</dbReference>
<feature type="region of interest" description="Disordered" evidence="1">
    <location>
        <begin position="1074"/>
        <end position="1100"/>
    </location>
</feature>